<sequence length="244" mass="26826">MLSENLQTESPSNATAFDTGIVRQTPEVENCVSDVTLPSKLFENCLKTDTAAVKSNDLSITDAFNLIRSNPSSTVELPSSSTEEASAPDFVPTDDSGSVSVTGDHVTETDCASLHDEVTDVVADAVPLTRVDWLHSSPKLLAYAEKDYQLRPPTHSSDNYLRGCMWSPDGSCILTNSRDNVLRLFNLPNSLFAENSTNGTTVSEEMTAVLTMRDCELIYDYAWYPAMRSSDPATCWFKFEAMHD</sequence>
<feature type="region of interest" description="Disordered" evidence="1">
    <location>
        <begin position="71"/>
        <end position="101"/>
    </location>
</feature>
<evidence type="ECO:0000256" key="1">
    <source>
        <dbReference type="SAM" id="MobiDB-lite"/>
    </source>
</evidence>
<dbReference type="WBParaSite" id="ECPE_0001296401-mRNA-1">
    <property type="protein sequence ID" value="ECPE_0001296401-mRNA-1"/>
    <property type="gene ID" value="ECPE_0001296401"/>
</dbReference>
<dbReference type="GO" id="GO:0015030">
    <property type="term" value="C:Cajal body"/>
    <property type="evidence" value="ECO:0007669"/>
    <property type="project" value="TreeGrafter"/>
</dbReference>
<dbReference type="EMBL" id="UZAN01053924">
    <property type="protein sequence ID" value="VDP90198.1"/>
    <property type="molecule type" value="Genomic_DNA"/>
</dbReference>
<dbReference type="InterPro" id="IPR015943">
    <property type="entry name" value="WD40/YVTN_repeat-like_dom_sf"/>
</dbReference>
<reference evidence="4" key="1">
    <citation type="submission" date="2016-06" db="UniProtKB">
        <authorList>
            <consortium name="WormBaseParasite"/>
        </authorList>
    </citation>
    <scope>IDENTIFICATION</scope>
</reference>
<dbReference type="AlphaFoldDB" id="A0A183B141"/>
<evidence type="ECO:0000313" key="4">
    <source>
        <dbReference type="WBParaSite" id="ECPE_0001296401-mRNA-1"/>
    </source>
</evidence>
<dbReference type="PANTHER" id="PTHR13211:SF0">
    <property type="entry name" value="TELOMERASE CAJAL BODY PROTEIN 1"/>
    <property type="match status" value="1"/>
</dbReference>
<dbReference type="PANTHER" id="PTHR13211">
    <property type="entry name" value="TELOMERASE CAJAL BODY PROTEIN 1"/>
    <property type="match status" value="1"/>
</dbReference>
<proteinExistence type="predicted"/>
<evidence type="ECO:0000313" key="3">
    <source>
        <dbReference type="Proteomes" id="UP000272942"/>
    </source>
</evidence>
<dbReference type="InterPro" id="IPR051150">
    <property type="entry name" value="SWT21/TCAB1_mRNA_Telomere"/>
</dbReference>
<evidence type="ECO:0000313" key="2">
    <source>
        <dbReference type="EMBL" id="VDP90198.1"/>
    </source>
</evidence>
<feature type="compositionally biased region" description="Polar residues" evidence="1">
    <location>
        <begin position="1"/>
        <end position="16"/>
    </location>
</feature>
<dbReference type="Gene3D" id="2.130.10.10">
    <property type="entry name" value="YVTN repeat-like/Quinoprotein amine dehydrogenase"/>
    <property type="match status" value="1"/>
</dbReference>
<keyword evidence="3" id="KW-1185">Reference proteome</keyword>
<dbReference type="Proteomes" id="UP000272942">
    <property type="component" value="Unassembled WGS sequence"/>
</dbReference>
<dbReference type="GO" id="GO:0030576">
    <property type="term" value="P:Cajal body organization"/>
    <property type="evidence" value="ECO:0007669"/>
    <property type="project" value="TreeGrafter"/>
</dbReference>
<gene>
    <name evidence="2" type="ORF">ECPE_LOCUS12926</name>
</gene>
<dbReference type="OrthoDB" id="239865at2759"/>
<protein>
    <submittedName>
        <fullName evidence="4">WD_REPEATS_REGION domain-containing protein</fullName>
    </submittedName>
</protein>
<feature type="compositionally biased region" description="Polar residues" evidence="1">
    <location>
        <begin position="71"/>
        <end position="84"/>
    </location>
</feature>
<dbReference type="InterPro" id="IPR036322">
    <property type="entry name" value="WD40_repeat_dom_sf"/>
</dbReference>
<name>A0A183B141_9TREM</name>
<feature type="region of interest" description="Disordered" evidence="1">
    <location>
        <begin position="1"/>
        <end position="20"/>
    </location>
</feature>
<reference evidence="2 3" key="2">
    <citation type="submission" date="2018-11" db="EMBL/GenBank/DDBJ databases">
        <authorList>
            <consortium name="Pathogen Informatics"/>
        </authorList>
    </citation>
    <scope>NUCLEOTIDE SEQUENCE [LARGE SCALE GENOMIC DNA]</scope>
    <source>
        <strain evidence="2 3">Egypt</strain>
    </source>
</reference>
<organism evidence="4">
    <name type="scientific">Echinostoma caproni</name>
    <dbReference type="NCBI Taxonomy" id="27848"/>
    <lineage>
        <taxon>Eukaryota</taxon>
        <taxon>Metazoa</taxon>
        <taxon>Spiralia</taxon>
        <taxon>Lophotrochozoa</taxon>
        <taxon>Platyhelminthes</taxon>
        <taxon>Trematoda</taxon>
        <taxon>Digenea</taxon>
        <taxon>Plagiorchiida</taxon>
        <taxon>Echinostomata</taxon>
        <taxon>Echinostomatoidea</taxon>
        <taxon>Echinostomatidae</taxon>
        <taxon>Echinostoma</taxon>
    </lineage>
</organism>
<dbReference type="SUPFAM" id="SSF50978">
    <property type="entry name" value="WD40 repeat-like"/>
    <property type="match status" value="1"/>
</dbReference>
<dbReference type="GO" id="GO:0003723">
    <property type="term" value="F:RNA binding"/>
    <property type="evidence" value="ECO:0007669"/>
    <property type="project" value="TreeGrafter"/>
</dbReference>
<accession>A0A183B141</accession>